<dbReference type="KEGG" id="lcre:Pla8534_35250"/>
<feature type="signal peptide" evidence="1">
    <location>
        <begin position="1"/>
        <end position="20"/>
    </location>
</feature>
<proteinExistence type="predicted"/>
<organism evidence="2 3">
    <name type="scientific">Lignipirellula cremea</name>
    <dbReference type="NCBI Taxonomy" id="2528010"/>
    <lineage>
        <taxon>Bacteria</taxon>
        <taxon>Pseudomonadati</taxon>
        <taxon>Planctomycetota</taxon>
        <taxon>Planctomycetia</taxon>
        <taxon>Pirellulales</taxon>
        <taxon>Pirellulaceae</taxon>
        <taxon>Lignipirellula</taxon>
    </lineage>
</organism>
<evidence type="ECO:0000313" key="2">
    <source>
        <dbReference type="EMBL" id="QDU95708.1"/>
    </source>
</evidence>
<dbReference type="AlphaFoldDB" id="A0A518DV48"/>
<sequence length="256" mass="27358" precursor="true">MALDKAAVAAVLAQALATVAAITELGKAQRADQLKFETERLAAVAPVQKEIFAARLATVRQLADSVLLDRVSALQSEVAHQARVRNAQVDGLASLVAAQAQFNMVMASKNLLDFVDVEPQRYANAKFFDFINLEYLSQNWRLILQNIDVVKEVASYLYGVADGLTSGALSAVATSLNIDTSSKAKSAIPTLALTQASHFCSMRTIAGDCICRYAMRRRMSIGLKSFCGGSGDSLGSGGIRPNWAARSSSRVENGAI</sequence>
<dbReference type="EMBL" id="CP036433">
    <property type="protein sequence ID" value="QDU95708.1"/>
    <property type="molecule type" value="Genomic_DNA"/>
</dbReference>
<keyword evidence="1" id="KW-0732">Signal</keyword>
<reference evidence="2 3" key="1">
    <citation type="submission" date="2019-02" db="EMBL/GenBank/DDBJ databases">
        <title>Deep-cultivation of Planctomycetes and their phenomic and genomic characterization uncovers novel biology.</title>
        <authorList>
            <person name="Wiegand S."/>
            <person name="Jogler M."/>
            <person name="Boedeker C."/>
            <person name="Pinto D."/>
            <person name="Vollmers J."/>
            <person name="Rivas-Marin E."/>
            <person name="Kohn T."/>
            <person name="Peeters S.H."/>
            <person name="Heuer A."/>
            <person name="Rast P."/>
            <person name="Oberbeckmann S."/>
            <person name="Bunk B."/>
            <person name="Jeske O."/>
            <person name="Meyerdierks A."/>
            <person name="Storesund J.E."/>
            <person name="Kallscheuer N."/>
            <person name="Luecker S."/>
            <person name="Lage O.M."/>
            <person name="Pohl T."/>
            <person name="Merkel B.J."/>
            <person name="Hornburger P."/>
            <person name="Mueller R.-W."/>
            <person name="Bruemmer F."/>
            <person name="Labrenz M."/>
            <person name="Spormann A.M."/>
            <person name="Op den Camp H."/>
            <person name="Overmann J."/>
            <person name="Amann R."/>
            <person name="Jetten M.S.M."/>
            <person name="Mascher T."/>
            <person name="Medema M.H."/>
            <person name="Devos D.P."/>
            <person name="Kaster A.-K."/>
            <person name="Ovreas L."/>
            <person name="Rohde M."/>
            <person name="Galperin M.Y."/>
            <person name="Jogler C."/>
        </authorList>
    </citation>
    <scope>NUCLEOTIDE SEQUENCE [LARGE SCALE GENOMIC DNA]</scope>
    <source>
        <strain evidence="2 3">Pla85_3_4</strain>
    </source>
</reference>
<dbReference type="Proteomes" id="UP000317648">
    <property type="component" value="Chromosome"/>
</dbReference>
<feature type="chain" id="PRO_5022200734" evidence="1">
    <location>
        <begin position="21"/>
        <end position="256"/>
    </location>
</feature>
<evidence type="ECO:0000313" key="3">
    <source>
        <dbReference type="Proteomes" id="UP000317648"/>
    </source>
</evidence>
<name>A0A518DV48_9BACT</name>
<protein>
    <submittedName>
        <fullName evidence="2">Uncharacterized protein</fullName>
    </submittedName>
</protein>
<keyword evidence="3" id="KW-1185">Reference proteome</keyword>
<accession>A0A518DV48</accession>
<gene>
    <name evidence="2" type="ORF">Pla8534_35250</name>
</gene>
<evidence type="ECO:0000256" key="1">
    <source>
        <dbReference type="SAM" id="SignalP"/>
    </source>
</evidence>